<keyword evidence="3" id="KW-1185">Reference proteome</keyword>
<comment type="caution">
    <text evidence="2">The sequence shown here is derived from an EMBL/GenBank/DDBJ whole genome shotgun (WGS) entry which is preliminary data.</text>
</comment>
<protein>
    <submittedName>
        <fullName evidence="2">Uncharacterized protein</fullName>
    </submittedName>
</protein>
<name>A0A2T4UWJ3_9MICO</name>
<accession>A0A2T4UWJ3</accession>
<dbReference type="AlphaFoldDB" id="A0A2T4UWJ3"/>
<reference evidence="2 3" key="1">
    <citation type="submission" date="2018-03" db="EMBL/GenBank/DDBJ databases">
        <title>Bacteriophage NCPPB3778 and a type I-E CRISPR drive the evolution of the US Biological Select Agent, Rathayibacter toxicus.</title>
        <authorList>
            <person name="Davis E.W.II."/>
            <person name="Tabima J.F."/>
            <person name="Weisberg A.J."/>
            <person name="Dantas Lopes L."/>
            <person name="Wiseman M.S."/>
            <person name="Wiseman M.S."/>
            <person name="Pupko T."/>
            <person name="Belcher M.S."/>
            <person name="Sechler A.J."/>
            <person name="Tancos M.A."/>
            <person name="Schroeder B.K."/>
            <person name="Murray T.D."/>
            <person name="Luster D.G."/>
            <person name="Schneider W.L."/>
            <person name="Rogers E."/>
            <person name="Andreote F.D."/>
            <person name="Grunwald N.J."/>
            <person name="Putnam M.L."/>
            <person name="Chang J.H."/>
        </authorList>
    </citation>
    <scope>NUCLEOTIDE SEQUENCE [LARGE SCALE GENOMIC DNA]</scope>
    <source>
        <strain evidence="2 3">DSM 15933</strain>
    </source>
</reference>
<dbReference type="RefSeq" id="WP_107575215.1">
    <property type="nucleotide sequence ID" value="NZ_PZPL01000001.1"/>
</dbReference>
<evidence type="ECO:0000313" key="3">
    <source>
        <dbReference type="Proteomes" id="UP000241085"/>
    </source>
</evidence>
<evidence type="ECO:0000313" key="2">
    <source>
        <dbReference type="EMBL" id="PTL73902.1"/>
    </source>
</evidence>
<gene>
    <name evidence="2" type="ORF">C1I63_14340</name>
</gene>
<organism evidence="2 3">
    <name type="scientific">Rathayibacter caricis DSM 15933</name>
    <dbReference type="NCBI Taxonomy" id="1328867"/>
    <lineage>
        <taxon>Bacteria</taxon>
        <taxon>Bacillati</taxon>
        <taxon>Actinomycetota</taxon>
        <taxon>Actinomycetes</taxon>
        <taxon>Micrococcales</taxon>
        <taxon>Microbacteriaceae</taxon>
        <taxon>Rathayibacter</taxon>
    </lineage>
</organism>
<feature type="region of interest" description="Disordered" evidence="1">
    <location>
        <begin position="1"/>
        <end position="21"/>
    </location>
</feature>
<proteinExistence type="predicted"/>
<dbReference type="Proteomes" id="UP000241085">
    <property type="component" value="Unassembled WGS sequence"/>
</dbReference>
<dbReference type="EMBL" id="PZPL01000001">
    <property type="protein sequence ID" value="PTL73902.1"/>
    <property type="molecule type" value="Genomic_DNA"/>
</dbReference>
<sequence>MSATTSPFPTAPDERITAEGFQSDRLARRLELLEQSIADGERALRGSTDPVSGRVVPPARGGYREQILSNLSVERALADTIRRSLESRG</sequence>
<evidence type="ECO:0000256" key="1">
    <source>
        <dbReference type="SAM" id="MobiDB-lite"/>
    </source>
</evidence>